<name>A0AAV0W3Y9_9HEMI</name>
<evidence type="ECO:0000313" key="1">
    <source>
        <dbReference type="EMBL" id="CAI6350565.1"/>
    </source>
</evidence>
<gene>
    <name evidence="1" type="ORF">MEUPH1_LOCUS7009</name>
</gene>
<keyword evidence="2" id="KW-1185">Reference proteome</keyword>
<accession>A0AAV0W3Y9</accession>
<comment type="caution">
    <text evidence="1">The sequence shown here is derived from an EMBL/GenBank/DDBJ whole genome shotgun (WGS) entry which is preliminary data.</text>
</comment>
<dbReference type="AlphaFoldDB" id="A0AAV0W3Y9"/>
<sequence>MASYHVQRSDCYHFSGFTKLHDAVESGVDKTEKNIAILQYNQVDQRSAVTKSDDSVAKINAVVDFLKETAKQIQSNLHVPPTHYISSSNNLADIQFYGNPYQRLSTITKSFRPIVCVYVS</sequence>
<proteinExistence type="predicted"/>
<dbReference type="Proteomes" id="UP001160148">
    <property type="component" value="Unassembled WGS sequence"/>
</dbReference>
<reference evidence="1 2" key="1">
    <citation type="submission" date="2023-01" db="EMBL/GenBank/DDBJ databases">
        <authorList>
            <person name="Whitehead M."/>
        </authorList>
    </citation>
    <scope>NUCLEOTIDE SEQUENCE [LARGE SCALE GENOMIC DNA]</scope>
</reference>
<evidence type="ECO:0000313" key="2">
    <source>
        <dbReference type="Proteomes" id="UP001160148"/>
    </source>
</evidence>
<organism evidence="1 2">
    <name type="scientific">Macrosiphum euphorbiae</name>
    <name type="common">potato aphid</name>
    <dbReference type="NCBI Taxonomy" id="13131"/>
    <lineage>
        <taxon>Eukaryota</taxon>
        <taxon>Metazoa</taxon>
        <taxon>Ecdysozoa</taxon>
        <taxon>Arthropoda</taxon>
        <taxon>Hexapoda</taxon>
        <taxon>Insecta</taxon>
        <taxon>Pterygota</taxon>
        <taxon>Neoptera</taxon>
        <taxon>Paraneoptera</taxon>
        <taxon>Hemiptera</taxon>
        <taxon>Sternorrhyncha</taxon>
        <taxon>Aphidomorpha</taxon>
        <taxon>Aphidoidea</taxon>
        <taxon>Aphididae</taxon>
        <taxon>Macrosiphini</taxon>
        <taxon>Macrosiphum</taxon>
    </lineage>
</organism>
<protein>
    <submittedName>
        <fullName evidence="1">Uncharacterized protein</fullName>
    </submittedName>
</protein>
<dbReference type="EMBL" id="CARXXK010000001">
    <property type="protein sequence ID" value="CAI6350565.1"/>
    <property type="molecule type" value="Genomic_DNA"/>
</dbReference>